<evidence type="ECO:0000313" key="3">
    <source>
        <dbReference type="Proteomes" id="UP000447355"/>
    </source>
</evidence>
<gene>
    <name evidence="2" type="ORF">GTP90_02580</name>
</gene>
<organism evidence="2 3">
    <name type="scientific">Duganella vulcania</name>
    <dbReference type="NCBI Taxonomy" id="2692166"/>
    <lineage>
        <taxon>Bacteria</taxon>
        <taxon>Pseudomonadati</taxon>
        <taxon>Pseudomonadota</taxon>
        <taxon>Betaproteobacteria</taxon>
        <taxon>Burkholderiales</taxon>
        <taxon>Oxalobacteraceae</taxon>
        <taxon>Telluria group</taxon>
        <taxon>Duganella</taxon>
    </lineage>
</organism>
<dbReference type="Proteomes" id="UP000447355">
    <property type="component" value="Unassembled WGS sequence"/>
</dbReference>
<dbReference type="RefSeq" id="WP_161082002.1">
    <property type="nucleotide sequence ID" value="NZ_WWCX01000001.1"/>
</dbReference>
<dbReference type="EMBL" id="WWCX01000001">
    <property type="protein sequence ID" value="MYM92744.1"/>
    <property type="molecule type" value="Genomic_DNA"/>
</dbReference>
<dbReference type="AlphaFoldDB" id="A0A845GEL7"/>
<feature type="region of interest" description="Disordered" evidence="1">
    <location>
        <begin position="196"/>
        <end position="260"/>
    </location>
</feature>
<feature type="compositionally biased region" description="Low complexity" evidence="1">
    <location>
        <begin position="213"/>
        <end position="234"/>
    </location>
</feature>
<reference evidence="2" key="1">
    <citation type="submission" date="2019-12" db="EMBL/GenBank/DDBJ databases">
        <title>Novel species isolated from a subtropical stream in China.</title>
        <authorList>
            <person name="Lu H."/>
        </authorList>
    </citation>
    <scope>NUCLEOTIDE SEQUENCE [LARGE SCALE GENOMIC DNA]</scope>
    <source>
        <strain evidence="2">FT81W</strain>
    </source>
</reference>
<comment type="caution">
    <text evidence="2">The sequence shown here is derived from an EMBL/GenBank/DDBJ whole genome shotgun (WGS) entry which is preliminary data.</text>
</comment>
<evidence type="ECO:0000256" key="1">
    <source>
        <dbReference type="SAM" id="MobiDB-lite"/>
    </source>
</evidence>
<name>A0A845GEL7_9BURK</name>
<evidence type="ECO:0000313" key="2">
    <source>
        <dbReference type="EMBL" id="MYM92744.1"/>
    </source>
</evidence>
<proteinExistence type="predicted"/>
<protein>
    <submittedName>
        <fullName evidence="2">DUF1845 domain-containing protein</fullName>
    </submittedName>
</protein>
<sequence>MEMRTDGVIANPAIQDAKAAWMDKFTGAVLEKQVQFGSPVVQNLFKRTFYITARNCHFISVFGRVLLGEEQAKQAEDHLNERMQKSKDFLEAVIKAANLEIEDANLGNFYWKAPSEGGVKLTSRTSTRHLELLILADTYISKVHTLWIGDLMDDQTRARTEREVKKQMRAIASTARELFMGLRKRLNAKGQVPALVDSEDDQQHDDEAGGEAAGEAAGEYGAQPAGDLAVAAAKPRARKPAAPKEATVDEQTTGVVAETV</sequence>
<accession>A0A845GEL7</accession>